<name>A0ABT9UPP6_9FIRM</name>
<reference evidence="2 3" key="1">
    <citation type="submission" date="2023-07" db="EMBL/GenBank/DDBJ databases">
        <title>Genomic Encyclopedia of Type Strains, Phase IV (KMG-IV): sequencing the most valuable type-strain genomes for metagenomic binning, comparative biology and taxonomic classification.</title>
        <authorList>
            <person name="Goeker M."/>
        </authorList>
    </citation>
    <scope>NUCLEOTIDE SEQUENCE [LARGE SCALE GENOMIC DNA]</scope>
    <source>
        <strain evidence="2 3">DSM 20694</strain>
    </source>
</reference>
<keyword evidence="1" id="KW-0472">Membrane</keyword>
<keyword evidence="1" id="KW-0812">Transmembrane</keyword>
<evidence type="ECO:0000313" key="2">
    <source>
        <dbReference type="EMBL" id="MDQ0148613.1"/>
    </source>
</evidence>
<keyword evidence="3" id="KW-1185">Reference proteome</keyword>
<dbReference type="RefSeq" id="WP_307482862.1">
    <property type="nucleotide sequence ID" value="NZ_JAUSUF010000001.1"/>
</dbReference>
<dbReference type="Proteomes" id="UP001228504">
    <property type="component" value="Unassembled WGS sequence"/>
</dbReference>
<evidence type="ECO:0000313" key="3">
    <source>
        <dbReference type="Proteomes" id="UP001228504"/>
    </source>
</evidence>
<proteinExistence type="predicted"/>
<feature type="transmembrane region" description="Helical" evidence="1">
    <location>
        <begin position="65"/>
        <end position="90"/>
    </location>
</feature>
<feature type="transmembrane region" description="Helical" evidence="1">
    <location>
        <begin position="21"/>
        <end position="45"/>
    </location>
</feature>
<evidence type="ECO:0000256" key="1">
    <source>
        <dbReference type="SAM" id="Phobius"/>
    </source>
</evidence>
<organism evidence="2 3">
    <name type="scientific">Eubacterium multiforme</name>
    <dbReference type="NCBI Taxonomy" id="83339"/>
    <lineage>
        <taxon>Bacteria</taxon>
        <taxon>Bacillati</taxon>
        <taxon>Bacillota</taxon>
        <taxon>Clostridia</taxon>
        <taxon>Eubacteriales</taxon>
        <taxon>Eubacteriaceae</taxon>
        <taxon>Eubacterium</taxon>
    </lineage>
</organism>
<keyword evidence="1" id="KW-1133">Transmembrane helix</keyword>
<sequence>MNKYTTPNDLEDYIRNLSLELADLEILGSSFLIAGYFNLIIAANIDKIDVLSENNEEKSNEESTLRPTLLAFIGETIILEGLIILSIVAIKRVKQKQLESSGESLSPYEKLADAYILSVAANIARVEAFGEIDKTRKGDTNFL</sequence>
<comment type="caution">
    <text evidence="2">The sequence shown here is derived from an EMBL/GenBank/DDBJ whole genome shotgun (WGS) entry which is preliminary data.</text>
</comment>
<accession>A0ABT9UPP6</accession>
<gene>
    <name evidence="2" type="ORF">J2S18_000530</name>
</gene>
<dbReference type="EMBL" id="JAUSUF010000001">
    <property type="protein sequence ID" value="MDQ0148613.1"/>
    <property type="molecule type" value="Genomic_DNA"/>
</dbReference>
<protein>
    <submittedName>
        <fullName evidence="2">Uncharacterized protein</fullName>
    </submittedName>
</protein>